<dbReference type="InterPro" id="IPR058163">
    <property type="entry name" value="LysR-type_TF_proteobact-type"/>
</dbReference>
<reference evidence="6 7" key="1">
    <citation type="submission" date="2017-10" db="EMBL/GenBank/DDBJ databases">
        <authorList>
            <person name="Banno H."/>
            <person name="Chua N.-H."/>
        </authorList>
    </citation>
    <scope>NUCLEOTIDE SEQUENCE [LARGE SCALE GENOMIC DNA]</scope>
    <source>
        <strain evidence="6">Vibrio tapetis CECT4600</strain>
    </source>
</reference>
<dbReference type="InterPro" id="IPR036390">
    <property type="entry name" value="WH_DNA-bd_sf"/>
</dbReference>
<dbReference type="GO" id="GO:0003700">
    <property type="term" value="F:DNA-binding transcription factor activity"/>
    <property type="evidence" value="ECO:0007669"/>
    <property type="project" value="InterPro"/>
</dbReference>
<dbReference type="InterPro" id="IPR000847">
    <property type="entry name" value="LysR_HTH_N"/>
</dbReference>
<dbReference type="RefSeq" id="WP_102524518.1">
    <property type="nucleotide sequence ID" value="NZ_LT960612.1"/>
</dbReference>
<dbReference type="SUPFAM" id="SSF46785">
    <property type="entry name" value="Winged helix' DNA-binding domain"/>
    <property type="match status" value="1"/>
</dbReference>
<name>A0A2N8ZJY5_9VIBR</name>
<keyword evidence="4" id="KW-0804">Transcription</keyword>
<feature type="domain" description="HTH lysR-type" evidence="5">
    <location>
        <begin position="7"/>
        <end position="63"/>
    </location>
</feature>
<evidence type="ECO:0000313" key="6">
    <source>
        <dbReference type="EMBL" id="SON52207.1"/>
    </source>
</evidence>
<organism evidence="6 7">
    <name type="scientific">Vibrio tapetis subsp. tapetis</name>
    <dbReference type="NCBI Taxonomy" id="1671868"/>
    <lineage>
        <taxon>Bacteria</taxon>
        <taxon>Pseudomonadati</taxon>
        <taxon>Pseudomonadota</taxon>
        <taxon>Gammaproteobacteria</taxon>
        <taxon>Vibrionales</taxon>
        <taxon>Vibrionaceae</taxon>
        <taxon>Vibrio</taxon>
    </lineage>
</organism>
<dbReference type="OrthoDB" id="9786526at2"/>
<dbReference type="GO" id="GO:0006351">
    <property type="term" value="P:DNA-templated transcription"/>
    <property type="evidence" value="ECO:0007669"/>
    <property type="project" value="TreeGrafter"/>
</dbReference>
<accession>A0A2N8ZJY5</accession>
<dbReference type="AlphaFoldDB" id="A0A2N8ZJY5"/>
<dbReference type="KEGG" id="vta:B0596"/>
<keyword evidence="2" id="KW-0805">Transcription regulation</keyword>
<dbReference type="SUPFAM" id="SSF53850">
    <property type="entry name" value="Periplasmic binding protein-like II"/>
    <property type="match status" value="1"/>
</dbReference>
<dbReference type="Gene3D" id="3.40.190.290">
    <property type="match status" value="1"/>
</dbReference>
<protein>
    <submittedName>
        <fullName evidence="6">Transcriptional regulator</fullName>
    </submittedName>
</protein>
<dbReference type="Gene3D" id="1.10.10.10">
    <property type="entry name" value="Winged helix-like DNA-binding domain superfamily/Winged helix DNA-binding domain"/>
    <property type="match status" value="1"/>
</dbReference>
<evidence type="ECO:0000256" key="4">
    <source>
        <dbReference type="ARBA" id="ARBA00023163"/>
    </source>
</evidence>
<evidence type="ECO:0000256" key="3">
    <source>
        <dbReference type="ARBA" id="ARBA00023125"/>
    </source>
</evidence>
<dbReference type="PANTHER" id="PTHR30537">
    <property type="entry name" value="HTH-TYPE TRANSCRIPTIONAL REGULATOR"/>
    <property type="match status" value="1"/>
</dbReference>
<keyword evidence="3" id="KW-0238">DNA-binding</keyword>
<dbReference type="EMBL" id="LT960612">
    <property type="protein sequence ID" value="SON52207.1"/>
    <property type="molecule type" value="Genomic_DNA"/>
</dbReference>
<dbReference type="CDD" id="cd08422">
    <property type="entry name" value="PBP2_CrgA_like"/>
    <property type="match status" value="1"/>
</dbReference>
<proteinExistence type="inferred from homology"/>
<dbReference type="GO" id="GO:0043565">
    <property type="term" value="F:sequence-specific DNA binding"/>
    <property type="evidence" value="ECO:0007669"/>
    <property type="project" value="TreeGrafter"/>
</dbReference>
<dbReference type="PROSITE" id="PS50931">
    <property type="entry name" value="HTH_LYSR"/>
    <property type="match status" value="1"/>
</dbReference>
<evidence type="ECO:0000259" key="5">
    <source>
        <dbReference type="PROSITE" id="PS50931"/>
    </source>
</evidence>
<dbReference type="Pfam" id="PF03466">
    <property type="entry name" value="LysR_substrate"/>
    <property type="match status" value="1"/>
</dbReference>
<dbReference type="Pfam" id="PF00126">
    <property type="entry name" value="HTH_1"/>
    <property type="match status" value="1"/>
</dbReference>
<keyword evidence="7" id="KW-1185">Reference proteome</keyword>
<dbReference type="Proteomes" id="UP000235828">
    <property type="component" value="Chromosome B"/>
</dbReference>
<dbReference type="InterPro" id="IPR005119">
    <property type="entry name" value="LysR_subst-bd"/>
</dbReference>
<gene>
    <name evidence="6" type="ORF">VTAP4600_B0596</name>
</gene>
<dbReference type="PANTHER" id="PTHR30537:SF68">
    <property type="entry name" value="TRANSCRIPTIONAL REGULATOR-RELATED"/>
    <property type="match status" value="1"/>
</dbReference>
<comment type="similarity">
    <text evidence="1">Belongs to the LysR transcriptional regulatory family.</text>
</comment>
<evidence type="ECO:0000256" key="1">
    <source>
        <dbReference type="ARBA" id="ARBA00009437"/>
    </source>
</evidence>
<evidence type="ECO:0000313" key="7">
    <source>
        <dbReference type="Proteomes" id="UP000235828"/>
    </source>
</evidence>
<sequence>MNSIYGNIDDLYLFCAVVEHGSLLAAAEYLNLPVSTMSRRLSGLESRLNIRLLEKQGRELVATQLGQSAFASLTSGMEQLEHAFSNLQSEANEVQGSLKLALPHNLYQGFAGKVIEEFLQSYPKVKLELILSQQQVTPETDRDLLITFDVSPMQGMIARPLFNAKHGFFASPTYLARHEKISSAEDLKRHSWVNVDHITSIPIFEGCELVDQISINPKLIVNDILAVIRATEAGLGIASLPFRHVSPSAHLEQVLPQYHRSERQAYLVYKERTYQPKALTLLIDALLNGILFMRDPLASTT</sequence>
<evidence type="ECO:0000256" key="2">
    <source>
        <dbReference type="ARBA" id="ARBA00023015"/>
    </source>
</evidence>
<dbReference type="InterPro" id="IPR036388">
    <property type="entry name" value="WH-like_DNA-bd_sf"/>
</dbReference>